<keyword evidence="5" id="KW-0418">Kinase</keyword>
<comment type="caution">
    <text evidence="8">The sequence shown here is derived from an EMBL/GenBank/DDBJ whole genome shotgun (WGS) entry which is preliminary data.</text>
</comment>
<keyword evidence="6" id="KW-0812">Transmembrane</keyword>
<evidence type="ECO:0000256" key="3">
    <source>
        <dbReference type="ARBA" id="ARBA00022553"/>
    </source>
</evidence>
<dbReference type="GO" id="GO:0007234">
    <property type="term" value="P:osmosensory signaling via phosphorelay pathway"/>
    <property type="evidence" value="ECO:0007669"/>
    <property type="project" value="TreeGrafter"/>
</dbReference>
<keyword evidence="4" id="KW-0808">Transferase</keyword>
<evidence type="ECO:0000313" key="8">
    <source>
        <dbReference type="EMBL" id="GEK56874.1"/>
    </source>
</evidence>
<keyword evidence="3" id="KW-0597">Phosphoprotein</keyword>
<dbReference type="SUPFAM" id="SSF55874">
    <property type="entry name" value="ATPase domain of HSP90 chaperone/DNA topoisomerase II/histidine kinase"/>
    <property type="match status" value="1"/>
</dbReference>
<feature type="domain" description="Histidine kinase" evidence="7">
    <location>
        <begin position="267"/>
        <end position="482"/>
    </location>
</feature>
<dbReference type="EMBL" id="BJUM01000060">
    <property type="protein sequence ID" value="GEK56874.1"/>
    <property type="molecule type" value="Genomic_DNA"/>
</dbReference>
<dbReference type="PROSITE" id="PS50109">
    <property type="entry name" value="HIS_KIN"/>
    <property type="match status" value="1"/>
</dbReference>
<dbReference type="Proteomes" id="UP000321419">
    <property type="component" value="Unassembled WGS sequence"/>
</dbReference>
<dbReference type="SUPFAM" id="SSF47384">
    <property type="entry name" value="Homodimeric domain of signal transducing histidine kinase"/>
    <property type="match status" value="1"/>
</dbReference>
<organism evidence="8 9">
    <name type="scientific">Pseudoalteromonas espejiana</name>
    <dbReference type="NCBI Taxonomy" id="28107"/>
    <lineage>
        <taxon>Bacteria</taxon>
        <taxon>Pseudomonadati</taxon>
        <taxon>Pseudomonadota</taxon>
        <taxon>Gammaproteobacteria</taxon>
        <taxon>Alteromonadales</taxon>
        <taxon>Pseudoalteromonadaceae</taxon>
        <taxon>Pseudoalteromonas</taxon>
    </lineage>
</organism>
<dbReference type="Pfam" id="PF02518">
    <property type="entry name" value="HATPase_c"/>
    <property type="match status" value="1"/>
</dbReference>
<dbReference type="PANTHER" id="PTHR42878:SF15">
    <property type="entry name" value="BACTERIOPHYTOCHROME"/>
    <property type="match status" value="1"/>
</dbReference>
<name>A0A510Y0Q6_9GAMM</name>
<comment type="catalytic activity">
    <reaction evidence="1">
        <text>ATP + protein L-histidine = ADP + protein N-phospho-L-histidine.</text>
        <dbReference type="EC" id="2.7.13.3"/>
    </reaction>
</comment>
<dbReference type="RefSeq" id="WP_089347928.1">
    <property type="nucleotide sequence ID" value="NZ_BJUM01000060.1"/>
</dbReference>
<dbReference type="OrthoDB" id="9808408at2"/>
<dbReference type="SMART" id="SM00388">
    <property type="entry name" value="HisKA"/>
    <property type="match status" value="1"/>
</dbReference>
<dbReference type="EC" id="2.7.13.3" evidence="2"/>
<dbReference type="InterPro" id="IPR005467">
    <property type="entry name" value="His_kinase_dom"/>
</dbReference>
<sequence length="484" mass="54774">MNISKKLLLIVALTCLEVSITVFAAFEIAKGARFHQLNFLHLKYINQLANRVEHINLNNHIDIDTLEADILAIREQPQTCINEANALNLFIMKMINTSHAILLCKQDVELANKALYSLEQYRNGVLSREQILQYLVAALQQFNKNSEAFEAPITKTVSFIFISFIPLVIIISLFNIGSITYLSRTISSSIRNLTSLLLSQSHSHKSLDYEFDTNTPDELKSLIFAAKKRIENDLLNLESSQHLQAIVKTQTASLQQANDELAQFAYRASHDLKSPLTGAKSLAKFVIEDIKNADTQEALKNTQTIVNQMEKLELLVTDILKLAKADIATKEREVINFDEIIGDIKTRLYWLIKQNNCDFNTFVNVPVSIKTDKTRLTQIIENLISNALKYYDSTKAFSFVKCDIFIDKNDFTIIIEDNGIGISKKFHNEVFEMFKRFHPHLSEGSGLGLALVKKHVEFLKGTINFVSSSHGSTFKITLPLSTLI</sequence>
<dbReference type="Gene3D" id="1.10.287.130">
    <property type="match status" value="1"/>
</dbReference>
<evidence type="ECO:0000313" key="9">
    <source>
        <dbReference type="Proteomes" id="UP000321419"/>
    </source>
</evidence>
<dbReference type="InterPro" id="IPR004358">
    <property type="entry name" value="Sig_transdc_His_kin-like_C"/>
</dbReference>
<evidence type="ECO:0000256" key="2">
    <source>
        <dbReference type="ARBA" id="ARBA00012438"/>
    </source>
</evidence>
<dbReference type="Gene3D" id="3.30.565.10">
    <property type="entry name" value="Histidine kinase-like ATPase, C-terminal domain"/>
    <property type="match status" value="1"/>
</dbReference>
<evidence type="ECO:0000256" key="5">
    <source>
        <dbReference type="ARBA" id="ARBA00022777"/>
    </source>
</evidence>
<proteinExistence type="predicted"/>
<gene>
    <name evidence="8" type="ORF">PES01_37190</name>
</gene>
<dbReference type="InterPro" id="IPR050351">
    <property type="entry name" value="BphY/WalK/GraS-like"/>
</dbReference>
<dbReference type="GO" id="GO:0000156">
    <property type="term" value="F:phosphorelay response regulator activity"/>
    <property type="evidence" value="ECO:0007669"/>
    <property type="project" value="TreeGrafter"/>
</dbReference>
<dbReference type="Pfam" id="PF00512">
    <property type="entry name" value="HisKA"/>
    <property type="match status" value="1"/>
</dbReference>
<evidence type="ECO:0000256" key="4">
    <source>
        <dbReference type="ARBA" id="ARBA00022679"/>
    </source>
</evidence>
<dbReference type="GO" id="GO:0000155">
    <property type="term" value="F:phosphorelay sensor kinase activity"/>
    <property type="evidence" value="ECO:0007669"/>
    <property type="project" value="InterPro"/>
</dbReference>
<keyword evidence="6" id="KW-0472">Membrane</keyword>
<evidence type="ECO:0000256" key="6">
    <source>
        <dbReference type="SAM" id="Phobius"/>
    </source>
</evidence>
<dbReference type="InterPro" id="IPR003594">
    <property type="entry name" value="HATPase_dom"/>
</dbReference>
<dbReference type="InterPro" id="IPR036890">
    <property type="entry name" value="HATPase_C_sf"/>
</dbReference>
<dbReference type="CDD" id="cd00075">
    <property type="entry name" value="HATPase"/>
    <property type="match status" value="1"/>
</dbReference>
<dbReference type="InterPro" id="IPR003661">
    <property type="entry name" value="HisK_dim/P_dom"/>
</dbReference>
<protein>
    <recommendedName>
        <fullName evidence="2">histidine kinase</fullName>
        <ecNumber evidence="2">2.7.13.3</ecNumber>
    </recommendedName>
</protein>
<dbReference type="InterPro" id="IPR036097">
    <property type="entry name" value="HisK_dim/P_sf"/>
</dbReference>
<accession>A0A510Y0Q6</accession>
<keyword evidence="6" id="KW-1133">Transmembrane helix</keyword>
<keyword evidence="9" id="KW-1185">Reference proteome</keyword>
<dbReference type="SMART" id="SM00387">
    <property type="entry name" value="HATPase_c"/>
    <property type="match status" value="1"/>
</dbReference>
<dbReference type="AlphaFoldDB" id="A0A510Y0Q6"/>
<evidence type="ECO:0000256" key="1">
    <source>
        <dbReference type="ARBA" id="ARBA00000085"/>
    </source>
</evidence>
<evidence type="ECO:0000259" key="7">
    <source>
        <dbReference type="PROSITE" id="PS50109"/>
    </source>
</evidence>
<dbReference type="PANTHER" id="PTHR42878">
    <property type="entry name" value="TWO-COMPONENT HISTIDINE KINASE"/>
    <property type="match status" value="1"/>
</dbReference>
<feature type="transmembrane region" description="Helical" evidence="6">
    <location>
        <begin position="159"/>
        <end position="182"/>
    </location>
</feature>
<dbReference type="CDD" id="cd00082">
    <property type="entry name" value="HisKA"/>
    <property type="match status" value="1"/>
</dbReference>
<reference evidence="8 9" key="1">
    <citation type="submission" date="2019-07" db="EMBL/GenBank/DDBJ databases">
        <title>Whole genome shotgun sequence of Pseudoalteromonas espejiana NBRC 102222.</title>
        <authorList>
            <person name="Hosoyama A."/>
            <person name="Uohara A."/>
            <person name="Ohji S."/>
            <person name="Ichikawa N."/>
        </authorList>
    </citation>
    <scope>NUCLEOTIDE SEQUENCE [LARGE SCALE GENOMIC DNA]</scope>
    <source>
        <strain evidence="8 9">NBRC 102222</strain>
    </source>
</reference>
<dbReference type="GO" id="GO:0030295">
    <property type="term" value="F:protein kinase activator activity"/>
    <property type="evidence" value="ECO:0007669"/>
    <property type="project" value="TreeGrafter"/>
</dbReference>
<dbReference type="PRINTS" id="PR00344">
    <property type="entry name" value="BCTRLSENSOR"/>
</dbReference>